<proteinExistence type="predicted"/>
<dbReference type="AlphaFoldDB" id="A0A6G8AUS1"/>
<keyword evidence="2" id="KW-1185">Reference proteome</keyword>
<evidence type="ECO:0000313" key="1">
    <source>
        <dbReference type="EMBL" id="QIL48737.1"/>
    </source>
</evidence>
<organism evidence="1 2">
    <name type="scientific">Vagococcus hydrophili</name>
    <dbReference type="NCBI Taxonomy" id="2714947"/>
    <lineage>
        <taxon>Bacteria</taxon>
        <taxon>Bacillati</taxon>
        <taxon>Bacillota</taxon>
        <taxon>Bacilli</taxon>
        <taxon>Lactobacillales</taxon>
        <taxon>Enterococcaceae</taxon>
        <taxon>Vagococcus</taxon>
    </lineage>
</organism>
<sequence length="48" mass="5511">MKKNNEKKVAIKKIDVKSINKDFEILEDAITPSWGINCRKGSFGIWCN</sequence>
<dbReference type="Proteomes" id="UP000501747">
    <property type="component" value="Chromosome"/>
</dbReference>
<dbReference type="EMBL" id="CP049887">
    <property type="protein sequence ID" value="QIL48737.1"/>
    <property type="molecule type" value="Genomic_DNA"/>
</dbReference>
<protein>
    <submittedName>
        <fullName evidence="1">Uncharacterized protein</fullName>
    </submittedName>
</protein>
<evidence type="ECO:0000313" key="2">
    <source>
        <dbReference type="Proteomes" id="UP000501747"/>
    </source>
</evidence>
<gene>
    <name evidence="1" type="ORF">G7082_09580</name>
</gene>
<reference evidence="1 2" key="1">
    <citation type="submission" date="2020-03" db="EMBL/GenBank/DDBJ databases">
        <title>Vagococcus sp. nov., isolated from beetles.</title>
        <authorList>
            <person name="Hyun D.-W."/>
            <person name="Bae J.-W."/>
        </authorList>
    </citation>
    <scope>NUCLEOTIDE SEQUENCE [LARGE SCALE GENOMIC DNA]</scope>
    <source>
        <strain evidence="1 2">HDW17B</strain>
    </source>
</reference>
<name>A0A6G8AUS1_9ENTE</name>
<dbReference type="RefSeq" id="WP_166034870.1">
    <property type="nucleotide sequence ID" value="NZ_CP049887.1"/>
</dbReference>
<dbReference type="KEGG" id="vhy:G7082_09580"/>
<accession>A0A6G8AUS1</accession>